<dbReference type="SUPFAM" id="SSF103481">
    <property type="entry name" value="Multidrug resistance efflux transporter EmrE"/>
    <property type="match status" value="1"/>
</dbReference>
<dbReference type="OrthoDB" id="3175079at2"/>
<keyword evidence="6 8" id="KW-0472">Membrane</keyword>
<evidence type="ECO:0000256" key="6">
    <source>
        <dbReference type="ARBA" id="ARBA00023136"/>
    </source>
</evidence>
<dbReference type="InterPro" id="IPR037185">
    <property type="entry name" value="EmrE-like"/>
</dbReference>
<evidence type="ECO:0000313" key="9">
    <source>
        <dbReference type="EMBL" id="GEL19564.1"/>
    </source>
</evidence>
<evidence type="ECO:0000256" key="5">
    <source>
        <dbReference type="ARBA" id="ARBA00022989"/>
    </source>
</evidence>
<evidence type="ECO:0000256" key="1">
    <source>
        <dbReference type="ARBA" id="ARBA00004651"/>
    </source>
</evidence>
<accession>A0A511D7G2</accession>
<feature type="transmembrane region" description="Helical" evidence="8">
    <location>
        <begin position="54"/>
        <end position="79"/>
    </location>
</feature>
<keyword evidence="5 8" id="KW-1133">Transmembrane helix</keyword>
<gene>
    <name evidence="9" type="ORF">PA7_34010</name>
</gene>
<feature type="transmembrane region" description="Helical" evidence="8">
    <location>
        <begin position="85"/>
        <end position="104"/>
    </location>
</feature>
<dbReference type="Pfam" id="PF00893">
    <property type="entry name" value="Multi_Drug_Res"/>
    <property type="match status" value="1"/>
</dbReference>
<evidence type="ECO:0000256" key="2">
    <source>
        <dbReference type="ARBA" id="ARBA00022448"/>
    </source>
</evidence>
<dbReference type="EMBL" id="BJVI01000040">
    <property type="protein sequence ID" value="GEL19564.1"/>
    <property type="molecule type" value="Genomic_DNA"/>
</dbReference>
<comment type="similarity">
    <text evidence="7">Belongs to the drug/metabolite transporter (DMT) superfamily. Small multidrug resistance (SMR) (TC 2.A.7.1) family.</text>
</comment>
<feature type="transmembrane region" description="Helical" evidence="8">
    <location>
        <begin position="26"/>
        <end position="47"/>
    </location>
</feature>
<sequence length="107" mass="10938">MVWVFLAGAIASEVCATISLKLSEGFTKLVPSIIVIVGYVLAFLLLAQVLKLGLAVGVAYAIWAAVGVTLVALVGALFLGERLTWVQVGGLAAVVIGVVMLEAGGAR</sequence>
<keyword evidence="2" id="KW-0813">Transport</keyword>
<comment type="caution">
    <text evidence="9">The sequence shown here is derived from an EMBL/GenBank/DDBJ whole genome shotgun (WGS) entry which is preliminary data.</text>
</comment>
<evidence type="ECO:0000256" key="4">
    <source>
        <dbReference type="ARBA" id="ARBA00022692"/>
    </source>
</evidence>
<dbReference type="PANTHER" id="PTHR30561">
    <property type="entry name" value="SMR FAMILY PROTON-DEPENDENT DRUG EFFLUX TRANSPORTER SUGE"/>
    <property type="match status" value="1"/>
</dbReference>
<dbReference type="Gene3D" id="1.10.3730.20">
    <property type="match status" value="1"/>
</dbReference>
<dbReference type="GO" id="GO:0005886">
    <property type="term" value="C:plasma membrane"/>
    <property type="evidence" value="ECO:0007669"/>
    <property type="project" value="UniProtKB-SubCell"/>
</dbReference>
<dbReference type="InterPro" id="IPR045324">
    <property type="entry name" value="Small_multidrug_res"/>
</dbReference>
<evidence type="ECO:0000313" key="10">
    <source>
        <dbReference type="Proteomes" id="UP000321328"/>
    </source>
</evidence>
<proteinExistence type="inferred from homology"/>
<keyword evidence="3" id="KW-1003">Cell membrane</keyword>
<evidence type="ECO:0000256" key="8">
    <source>
        <dbReference type="SAM" id="Phobius"/>
    </source>
</evidence>
<evidence type="ECO:0000256" key="7">
    <source>
        <dbReference type="RuleBase" id="RU003942"/>
    </source>
</evidence>
<dbReference type="RefSeq" id="WP_028928970.1">
    <property type="nucleotide sequence ID" value="NZ_AUII01000003.1"/>
</dbReference>
<reference evidence="9 10" key="1">
    <citation type="submission" date="2019-07" db="EMBL/GenBank/DDBJ databases">
        <title>Whole genome shotgun sequence of Pseudonocardia asaccharolytica NBRC 16224.</title>
        <authorList>
            <person name="Hosoyama A."/>
            <person name="Uohara A."/>
            <person name="Ohji S."/>
            <person name="Ichikawa N."/>
        </authorList>
    </citation>
    <scope>NUCLEOTIDE SEQUENCE [LARGE SCALE GENOMIC DNA]</scope>
    <source>
        <strain evidence="9 10">NBRC 16224</strain>
    </source>
</reference>
<keyword evidence="10" id="KW-1185">Reference proteome</keyword>
<keyword evidence="4 7" id="KW-0812">Transmembrane</keyword>
<name>A0A511D7G2_9PSEU</name>
<dbReference type="GO" id="GO:0022857">
    <property type="term" value="F:transmembrane transporter activity"/>
    <property type="evidence" value="ECO:0007669"/>
    <property type="project" value="InterPro"/>
</dbReference>
<dbReference type="InterPro" id="IPR000390">
    <property type="entry name" value="Small_drug/metabolite_transptr"/>
</dbReference>
<organism evidence="9 10">
    <name type="scientific">Pseudonocardia asaccharolytica DSM 44247 = NBRC 16224</name>
    <dbReference type="NCBI Taxonomy" id="1123024"/>
    <lineage>
        <taxon>Bacteria</taxon>
        <taxon>Bacillati</taxon>
        <taxon>Actinomycetota</taxon>
        <taxon>Actinomycetes</taxon>
        <taxon>Pseudonocardiales</taxon>
        <taxon>Pseudonocardiaceae</taxon>
        <taxon>Pseudonocardia</taxon>
    </lineage>
</organism>
<comment type="subcellular location">
    <subcellularLocation>
        <location evidence="1 7">Cell membrane</location>
        <topology evidence="1 7">Multi-pass membrane protein</topology>
    </subcellularLocation>
</comment>
<dbReference type="AlphaFoldDB" id="A0A511D7G2"/>
<dbReference type="PANTHER" id="PTHR30561:SF1">
    <property type="entry name" value="MULTIDRUG TRANSPORTER EMRE"/>
    <property type="match status" value="1"/>
</dbReference>
<dbReference type="Proteomes" id="UP000321328">
    <property type="component" value="Unassembled WGS sequence"/>
</dbReference>
<protein>
    <submittedName>
        <fullName evidence="9">QacE family quaternary ammonium compound efflux SMR transporter</fullName>
    </submittedName>
</protein>
<evidence type="ECO:0000256" key="3">
    <source>
        <dbReference type="ARBA" id="ARBA00022475"/>
    </source>
</evidence>